<dbReference type="EMBL" id="JARJFB010000031">
    <property type="protein sequence ID" value="MEA0970615.1"/>
    <property type="molecule type" value="Genomic_DNA"/>
</dbReference>
<dbReference type="Proteomes" id="UP001291687">
    <property type="component" value="Unassembled WGS sequence"/>
</dbReference>
<evidence type="ECO:0000313" key="2">
    <source>
        <dbReference type="Proteomes" id="UP001291687"/>
    </source>
</evidence>
<gene>
    <name evidence="1" type="ORF">Megvenef_00582</name>
</gene>
<keyword evidence="2" id="KW-1185">Reference proteome</keyword>
<sequence length="168" mass="19022">MARISANQNVKEAISIKDLPLLTPNSPNQHGYKNAIKAFSLDTAHGLAKIGDIARERLSFHVNKGEKWALELYFKIFTQLFDKSWLSRIDLSDIQLKIDNKEDKDEVVRYLMTKLLAVGTIEVTEAKDIVKMLTTMSLNDKLSHSLANKMSDEDVIKIMTMINAVKTD</sequence>
<name>A0ABU5NBQ6_9RICK</name>
<evidence type="ECO:0000313" key="1">
    <source>
        <dbReference type="EMBL" id="MEA0970615.1"/>
    </source>
</evidence>
<accession>A0ABU5NBQ6</accession>
<protein>
    <submittedName>
        <fullName evidence="1">Uncharacterized protein</fullName>
    </submittedName>
</protein>
<comment type="caution">
    <text evidence="1">The sequence shown here is derived from an EMBL/GenBank/DDBJ whole genome shotgun (WGS) entry which is preliminary data.</text>
</comment>
<dbReference type="RefSeq" id="WP_322776519.1">
    <property type="nucleotide sequence ID" value="NZ_JARJFB010000031.1"/>
</dbReference>
<organism evidence="1 2">
    <name type="scientific">Candidatus Megaera venefica</name>
    <dbReference type="NCBI Taxonomy" id="2055910"/>
    <lineage>
        <taxon>Bacteria</taxon>
        <taxon>Pseudomonadati</taxon>
        <taxon>Pseudomonadota</taxon>
        <taxon>Alphaproteobacteria</taxon>
        <taxon>Rickettsiales</taxon>
        <taxon>Rickettsiaceae</taxon>
        <taxon>Candidatus Megaera</taxon>
    </lineage>
</organism>
<proteinExistence type="predicted"/>
<reference evidence="1 2" key="1">
    <citation type="submission" date="2023-03" db="EMBL/GenBank/DDBJ databases">
        <title>Host association and intracellularity evolved multiple times independently in the Rickettsiales.</title>
        <authorList>
            <person name="Castelli M."/>
            <person name="Nardi T."/>
            <person name="Gammuto L."/>
            <person name="Bellinzona G."/>
            <person name="Sabaneyeva E."/>
            <person name="Potekhin A."/>
            <person name="Serra V."/>
            <person name="Petroni G."/>
            <person name="Sassera D."/>
        </authorList>
    </citation>
    <scope>NUCLEOTIDE SEQUENCE [LARGE SCALE GENOMIC DNA]</scope>
    <source>
        <strain evidence="1 2">Sr 2-6</strain>
    </source>
</reference>